<accession>A0AAW2REE6</accession>
<dbReference type="InterPro" id="IPR001000">
    <property type="entry name" value="GH10_dom"/>
</dbReference>
<proteinExistence type="inferred from homology"/>
<dbReference type="PANTHER" id="PTHR31490:SF1">
    <property type="entry name" value="ENDO-1,4-BETA-XYLANASE 1"/>
    <property type="match status" value="1"/>
</dbReference>
<dbReference type="EMBL" id="JACGWJ010000013">
    <property type="protein sequence ID" value="KAL0378280.1"/>
    <property type="molecule type" value="Genomic_DNA"/>
</dbReference>
<protein>
    <submittedName>
        <fullName evidence="6">Endo-1,4-beta-xylanase 1</fullName>
    </submittedName>
</protein>
<dbReference type="GO" id="GO:0031176">
    <property type="term" value="F:endo-1,4-beta-xylanase activity"/>
    <property type="evidence" value="ECO:0007669"/>
    <property type="project" value="UniProtKB-ARBA"/>
</dbReference>
<evidence type="ECO:0000256" key="2">
    <source>
        <dbReference type="ARBA" id="ARBA00022801"/>
    </source>
</evidence>
<evidence type="ECO:0000256" key="1">
    <source>
        <dbReference type="ARBA" id="ARBA00007495"/>
    </source>
</evidence>
<name>A0AAW2REE6_SESRA</name>
<evidence type="ECO:0000313" key="6">
    <source>
        <dbReference type="EMBL" id="KAL0378280.1"/>
    </source>
</evidence>
<comment type="similarity">
    <text evidence="1">Belongs to the glycosyl hydrolase 10 (cellulase F) family.</text>
</comment>
<gene>
    <name evidence="6" type="ORF">Sradi_3133500</name>
</gene>
<dbReference type="PANTHER" id="PTHR31490">
    <property type="entry name" value="GLYCOSYL HYDROLASE"/>
    <property type="match status" value="1"/>
</dbReference>
<dbReference type="InterPro" id="IPR017853">
    <property type="entry name" value="GH"/>
</dbReference>
<evidence type="ECO:0000256" key="3">
    <source>
        <dbReference type="ARBA" id="ARBA00023277"/>
    </source>
</evidence>
<feature type="domain" description="GH10" evidence="5">
    <location>
        <begin position="44"/>
        <end position="140"/>
    </location>
</feature>
<dbReference type="PROSITE" id="PS51760">
    <property type="entry name" value="GH10_2"/>
    <property type="match status" value="1"/>
</dbReference>
<reference evidence="6" key="1">
    <citation type="submission" date="2020-06" db="EMBL/GenBank/DDBJ databases">
        <authorList>
            <person name="Li T."/>
            <person name="Hu X."/>
            <person name="Zhang T."/>
            <person name="Song X."/>
            <person name="Zhang H."/>
            <person name="Dai N."/>
            <person name="Sheng W."/>
            <person name="Hou X."/>
            <person name="Wei L."/>
        </authorList>
    </citation>
    <scope>NUCLEOTIDE SEQUENCE</scope>
    <source>
        <strain evidence="6">G02</strain>
        <tissue evidence="6">Leaf</tissue>
    </source>
</reference>
<dbReference type="SUPFAM" id="SSF51445">
    <property type="entry name" value="(Trans)glycosidases"/>
    <property type="match status" value="1"/>
</dbReference>
<reference evidence="6" key="2">
    <citation type="journal article" date="2024" name="Plant">
        <title>Genomic evolution and insights into agronomic trait innovations of Sesamum species.</title>
        <authorList>
            <person name="Miao H."/>
            <person name="Wang L."/>
            <person name="Qu L."/>
            <person name="Liu H."/>
            <person name="Sun Y."/>
            <person name="Le M."/>
            <person name="Wang Q."/>
            <person name="Wei S."/>
            <person name="Zheng Y."/>
            <person name="Lin W."/>
            <person name="Duan Y."/>
            <person name="Cao H."/>
            <person name="Xiong S."/>
            <person name="Wang X."/>
            <person name="Wei L."/>
            <person name="Li C."/>
            <person name="Ma Q."/>
            <person name="Ju M."/>
            <person name="Zhao R."/>
            <person name="Li G."/>
            <person name="Mu C."/>
            <person name="Tian Q."/>
            <person name="Mei H."/>
            <person name="Zhang T."/>
            <person name="Gao T."/>
            <person name="Zhang H."/>
        </authorList>
    </citation>
    <scope>NUCLEOTIDE SEQUENCE</scope>
    <source>
        <strain evidence="6">G02</strain>
    </source>
</reference>
<dbReference type="Pfam" id="PF00331">
    <property type="entry name" value="Glyco_hydro_10"/>
    <property type="match status" value="1"/>
</dbReference>
<evidence type="ECO:0000259" key="5">
    <source>
        <dbReference type="PROSITE" id="PS51760"/>
    </source>
</evidence>
<sequence length="140" mass="16423">MVAGLQIFPVDRHTRFRHLKVQTEKIRKRNVILKFTASDPGSLVGTFVKIRQTQNSFPFGSCVMRTNIDNEDFVDFFSKNFNWAVFGNELKWYWTEPQQGNFNYKDADELLNLCTSHNIQLRGHCIFWEVEGPFSHGYVL</sequence>
<dbReference type="AlphaFoldDB" id="A0AAW2REE6"/>
<comment type="caution">
    <text evidence="6">The sequence shown here is derived from an EMBL/GenBank/DDBJ whole genome shotgun (WGS) entry which is preliminary data.</text>
</comment>
<keyword evidence="4" id="KW-0624">Polysaccharide degradation</keyword>
<dbReference type="InterPro" id="IPR044846">
    <property type="entry name" value="GH10"/>
</dbReference>
<organism evidence="6">
    <name type="scientific">Sesamum radiatum</name>
    <name type="common">Black benniseed</name>
    <dbReference type="NCBI Taxonomy" id="300843"/>
    <lineage>
        <taxon>Eukaryota</taxon>
        <taxon>Viridiplantae</taxon>
        <taxon>Streptophyta</taxon>
        <taxon>Embryophyta</taxon>
        <taxon>Tracheophyta</taxon>
        <taxon>Spermatophyta</taxon>
        <taxon>Magnoliopsida</taxon>
        <taxon>eudicotyledons</taxon>
        <taxon>Gunneridae</taxon>
        <taxon>Pentapetalae</taxon>
        <taxon>asterids</taxon>
        <taxon>lamiids</taxon>
        <taxon>Lamiales</taxon>
        <taxon>Pedaliaceae</taxon>
        <taxon>Sesamum</taxon>
    </lineage>
</organism>
<keyword evidence="3" id="KW-0119">Carbohydrate metabolism</keyword>
<evidence type="ECO:0000256" key="4">
    <source>
        <dbReference type="ARBA" id="ARBA00023326"/>
    </source>
</evidence>
<keyword evidence="2" id="KW-0378">Hydrolase</keyword>
<dbReference type="GO" id="GO:0000272">
    <property type="term" value="P:polysaccharide catabolic process"/>
    <property type="evidence" value="ECO:0007669"/>
    <property type="project" value="UniProtKB-KW"/>
</dbReference>
<dbReference type="Gene3D" id="3.20.20.80">
    <property type="entry name" value="Glycosidases"/>
    <property type="match status" value="1"/>
</dbReference>